<evidence type="ECO:0000313" key="4">
    <source>
        <dbReference type="Proteomes" id="UP000639772"/>
    </source>
</evidence>
<dbReference type="Pfam" id="PF13812">
    <property type="entry name" value="PPR_3"/>
    <property type="match status" value="1"/>
</dbReference>
<evidence type="ECO:0000256" key="2">
    <source>
        <dbReference type="ARBA" id="ARBA00022737"/>
    </source>
</evidence>
<proteinExistence type="inferred from homology"/>
<accession>A0A835QKA5</accession>
<dbReference type="NCBIfam" id="TIGR00756">
    <property type="entry name" value="PPR"/>
    <property type="match status" value="1"/>
</dbReference>
<evidence type="ECO:0008006" key="5">
    <source>
        <dbReference type="Google" id="ProtNLM"/>
    </source>
</evidence>
<reference evidence="3 4" key="1">
    <citation type="journal article" date="2020" name="Nat. Food">
        <title>A phased Vanilla planifolia genome enables genetic improvement of flavour and production.</title>
        <authorList>
            <person name="Hasing T."/>
            <person name="Tang H."/>
            <person name="Brym M."/>
            <person name="Khazi F."/>
            <person name="Huang T."/>
            <person name="Chambers A.H."/>
        </authorList>
    </citation>
    <scope>NUCLEOTIDE SEQUENCE [LARGE SCALE GENOMIC DNA]</scope>
    <source>
        <tissue evidence="3">Leaf</tissue>
    </source>
</reference>
<dbReference type="FunFam" id="1.25.40.10:FF:000253">
    <property type="entry name" value="Pentatricopeptide repeat-containing protein"/>
    <property type="match status" value="1"/>
</dbReference>
<dbReference type="InterPro" id="IPR011990">
    <property type="entry name" value="TPR-like_helical_dom_sf"/>
</dbReference>
<dbReference type="EMBL" id="JADCNM010000009">
    <property type="protein sequence ID" value="KAG0469242.1"/>
    <property type="molecule type" value="Genomic_DNA"/>
</dbReference>
<protein>
    <recommendedName>
        <fullName evidence="5">Pentatricopeptide repeat-containing protein</fullName>
    </recommendedName>
</protein>
<dbReference type="PANTHER" id="PTHR45717">
    <property type="entry name" value="OS12G0527900 PROTEIN"/>
    <property type="match status" value="1"/>
</dbReference>
<sequence>MFHARRIWPTLLSDYSFPRPFPPPSIRGWSSMSTSGLIVESTDIQGGRGGGGETIGRRLLRLIYPKRSAVITLQKWLEEGKRLQKYQLNRVVRELRKHKRFKHALEVCEWMRTRPDFRLLPGDYAVHLDLIAKVRGLESAEKFFEDLPERMKVESTCNSLLHVYVQRKMSAKAECLMEEMASQGLLRCCIPYNHMLALYVSTGELEKMQEVIKELKKHTLPNEITYNLLLSSCTDKVDVNLAEKVMMDMEKYKLTGDWMTYSTLASIYVKAGIVSKAREALMEMEKRISRKDRTAYCSLISLYTILSDIQSTQRVWTKMKSMFKKMSDAEYKCILISLVKLGIVEEAENIYNEWELVSGTRDSRISNVLLGCYAKNDMEKAEKFHKRAMNAGIKPSYTTWEILALGYLRLNKMDKVLHFIKEAFSSVDKWERNAGFVSEVFVGLEKAGDAEGAEQFLVMLRDAGYVTTEIYNFLLRTYVKAQKMPLIISERMRKDKVSMDEETSRLLSLTIKFSIASASNLLS</sequence>
<dbReference type="AlphaFoldDB" id="A0A835QKA5"/>
<gene>
    <name evidence="3" type="ORF">HPP92_018570</name>
</gene>
<name>A0A835QKA5_VANPL</name>
<dbReference type="GO" id="GO:0003729">
    <property type="term" value="F:mRNA binding"/>
    <property type="evidence" value="ECO:0007669"/>
    <property type="project" value="UniProtKB-ARBA"/>
</dbReference>
<dbReference type="Gene3D" id="1.25.40.10">
    <property type="entry name" value="Tetratricopeptide repeat domain"/>
    <property type="match status" value="3"/>
</dbReference>
<dbReference type="PANTHER" id="PTHR45717:SF45">
    <property type="entry name" value="OS12G0527900 PROTEIN"/>
    <property type="match status" value="1"/>
</dbReference>
<dbReference type="OrthoDB" id="1908178at2759"/>
<dbReference type="Proteomes" id="UP000639772">
    <property type="component" value="Chromosome 9"/>
</dbReference>
<comment type="similarity">
    <text evidence="1">Belongs to the PPR family. P subfamily.</text>
</comment>
<evidence type="ECO:0000256" key="1">
    <source>
        <dbReference type="ARBA" id="ARBA00007626"/>
    </source>
</evidence>
<comment type="caution">
    <text evidence="3">The sequence shown here is derived from an EMBL/GenBank/DDBJ whole genome shotgun (WGS) entry which is preliminary data.</text>
</comment>
<organism evidence="3 4">
    <name type="scientific">Vanilla planifolia</name>
    <name type="common">Vanilla</name>
    <dbReference type="NCBI Taxonomy" id="51239"/>
    <lineage>
        <taxon>Eukaryota</taxon>
        <taxon>Viridiplantae</taxon>
        <taxon>Streptophyta</taxon>
        <taxon>Embryophyta</taxon>
        <taxon>Tracheophyta</taxon>
        <taxon>Spermatophyta</taxon>
        <taxon>Magnoliopsida</taxon>
        <taxon>Liliopsida</taxon>
        <taxon>Asparagales</taxon>
        <taxon>Orchidaceae</taxon>
        <taxon>Vanilloideae</taxon>
        <taxon>Vanilleae</taxon>
        <taxon>Vanilla</taxon>
    </lineage>
</organism>
<dbReference type="Pfam" id="PF01535">
    <property type="entry name" value="PPR"/>
    <property type="match status" value="1"/>
</dbReference>
<dbReference type="InterPro" id="IPR002885">
    <property type="entry name" value="PPR_rpt"/>
</dbReference>
<dbReference type="GO" id="GO:0005739">
    <property type="term" value="C:mitochondrion"/>
    <property type="evidence" value="ECO:0007669"/>
    <property type="project" value="TreeGrafter"/>
</dbReference>
<dbReference type="SUPFAM" id="SSF48452">
    <property type="entry name" value="TPR-like"/>
    <property type="match status" value="1"/>
</dbReference>
<evidence type="ECO:0000313" key="3">
    <source>
        <dbReference type="EMBL" id="KAG0469242.1"/>
    </source>
</evidence>
<keyword evidence="2" id="KW-0677">Repeat</keyword>